<keyword evidence="2" id="KW-1185">Reference proteome</keyword>
<dbReference type="RefSeq" id="WP_375521697.1">
    <property type="nucleotide sequence ID" value="NZ_JBHIRY010000022.1"/>
</dbReference>
<accession>A0ABV5C586</accession>
<evidence type="ECO:0000313" key="2">
    <source>
        <dbReference type="Proteomes" id="UP001580430"/>
    </source>
</evidence>
<comment type="caution">
    <text evidence="1">The sequence shown here is derived from an EMBL/GenBank/DDBJ whole genome shotgun (WGS) entry which is preliminary data.</text>
</comment>
<evidence type="ECO:0000313" key="1">
    <source>
        <dbReference type="EMBL" id="MFB5762596.1"/>
    </source>
</evidence>
<protein>
    <submittedName>
        <fullName evidence="1">Uncharacterized protein</fullName>
    </submittedName>
</protein>
<dbReference type="EMBL" id="JBHIRY010000022">
    <property type="protein sequence ID" value="MFB5762596.1"/>
    <property type="molecule type" value="Genomic_DNA"/>
</dbReference>
<dbReference type="Proteomes" id="UP001580430">
    <property type="component" value="Unassembled WGS sequence"/>
</dbReference>
<reference evidence="1 2" key="1">
    <citation type="submission" date="2024-09" db="EMBL/GenBank/DDBJ databases">
        <title>Paenibacillus zeirhizospherea sp. nov., isolated from surface of the maize (Zea mays) roots in a horticulture field, Hungary.</title>
        <authorList>
            <person name="Marton D."/>
            <person name="Farkas M."/>
            <person name="Bedics A."/>
            <person name="Toth E."/>
            <person name="Tancsics A."/>
            <person name="Boka K."/>
            <person name="Marati G."/>
            <person name="Kriszt B."/>
            <person name="Cserhati M."/>
        </authorList>
    </citation>
    <scope>NUCLEOTIDE SEQUENCE [LARGE SCALE GENOMIC DNA]</scope>
    <source>
        <strain evidence="1 2">JCM 18446</strain>
    </source>
</reference>
<organism evidence="1 2">
    <name type="scientific">Paenibacillus medicaginis</name>
    <dbReference type="NCBI Taxonomy" id="1470560"/>
    <lineage>
        <taxon>Bacteria</taxon>
        <taxon>Bacillati</taxon>
        <taxon>Bacillota</taxon>
        <taxon>Bacilli</taxon>
        <taxon>Bacillales</taxon>
        <taxon>Paenibacillaceae</taxon>
        <taxon>Paenibacillus</taxon>
    </lineage>
</organism>
<proteinExistence type="predicted"/>
<name>A0ABV5C586_9BACL</name>
<sequence length="64" mass="7174">MTTKVYVSKNGVVSEAVGSQPKDALLFAPSKKSATQVIREQRASRLKNSQFIKERFAEAFRSQQ</sequence>
<gene>
    <name evidence="1" type="ORF">ACE5LO_19620</name>
</gene>